<comment type="caution">
    <text evidence="6">The sequence shown here is derived from an EMBL/GenBank/DDBJ whole genome shotgun (WGS) entry which is preliminary data.</text>
</comment>
<dbReference type="Gene3D" id="3.40.50.1970">
    <property type="match status" value="1"/>
</dbReference>
<name>A0A917KCL1_9BACL</name>
<dbReference type="GO" id="GO:0004022">
    <property type="term" value="F:alcohol dehydrogenase (NAD+) activity"/>
    <property type="evidence" value="ECO:0007669"/>
    <property type="project" value="TreeGrafter"/>
</dbReference>
<evidence type="ECO:0000256" key="2">
    <source>
        <dbReference type="ARBA" id="ARBA00023002"/>
    </source>
</evidence>
<evidence type="ECO:0000313" key="6">
    <source>
        <dbReference type="EMBL" id="GGJ08281.1"/>
    </source>
</evidence>
<dbReference type="Proteomes" id="UP000637695">
    <property type="component" value="Unassembled WGS sequence"/>
</dbReference>
<dbReference type="RefSeq" id="WP_188882394.1">
    <property type="nucleotide sequence ID" value="NZ_BMOY01000025.1"/>
</dbReference>
<dbReference type="PANTHER" id="PTHR11496">
    <property type="entry name" value="ALCOHOL DEHYDROGENASE"/>
    <property type="match status" value="1"/>
</dbReference>
<dbReference type="PROSITE" id="PS00913">
    <property type="entry name" value="ADH_IRON_1"/>
    <property type="match status" value="1"/>
</dbReference>
<keyword evidence="2" id="KW-0560">Oxidoreductase</keyword>
<dbReference type="InterPro" id="IPR001670">
    <property type="entry name" value="ADH_Fe/GldA"/>
</dbReference>
<reference evidence="6" key="1">
    <citation type="journal article" date="2014" name="Int. J. Syst. Evol. Microbiol.">
        <title>Complete genome sequence of Corynebacterium casei LMG S-19264T (=DSM 44701T), isolated from a smear-ripened cheese.</title>
        <authorList>
            <consortium name="US DOE Joint Genome Institute (JGI-PGF)"/>
            <person name="Walter F."/>
            <person name="Albersmeier A."/>
            <person name="Kalinowski J."/>
            <person name="Ruckert C."/>
        </authorList>
    </citation>
    <scope>NUCLEOTIDE SEQUENCE</scope>
    <source>
        <strain evidence="6">JCM 18487</strain>
    </source>
</reference>
<dbReference type="FunFam" id="3.40.50.1970:FF:000003">
    <property type="entry name" value="Alcohol dehydrogenase, iron-containing"/>
    <property type="match status" value="1"/>
</dbReference>
<comment type="similarity">
    <text evidence="1">Belongs to the iron-containing alcohol dehydrogenase family.</text>
</comment>
<dbReference type="SUPFAM" id="SSF56796">
    <property type="entry name" value="Dehydroquinate synthase-like"/>
    <property type="match status" value="1"/>
</dbReference>
<feature type="domain" description="Fe-containing alcohol dehydrogenase-like C-terminal" evidence="5">
    <location>
        <begin position="191"/>
        <end position="386"/>
    </location>
</feature>
<dbReference type="EMBL" id="BMOY01000025">
    <property type="protein sequence ID" value="GGJ08281.1"/>
    <property type="molecule type" value="Genomic_DNA"/>
</dbReference>
<proteinExistence type="inferred from homology"/>
<gene>
    <name evidence="6" type="ORF">GCM10010885_16770</name>
</gene>
<evidence type="ECO:0000256" key="1">
    <source>
        <dbReference type="ARBA" id="ARBA00007358"/>
    </source>
</evidence>
<dbReference type="GO" id="GO:0046872">
    <property type="term" value="F:metal ion binding"/>
    <property type="evidence" value="ECO:0007669"/>
    <property type="project" value="InterPro"/>
</dbReference>
<dbReference type="PANTHER" id="PTHR11496:SF102">
    <property type="entry name" value="ALCOHOL DEHYDROGENASE 4"/>
    <property type="match status" value="1"/>
</dbReference>
<dbReference type="CDD" id="cd08551">
    <property type="entry name" value="Fe-ADH"/>
    <property type="match status" value="1"/>
</dbReference>
<dbReference type="FunFam" id="1.20.1090.10:FF:000001">
    <property type="entry name" value="Aldehyde-alcohol dehydrogenase"/>
    <property type="match status" value="1"/>
</dbReference>
<dbReference type="InterPro" id="IPR018211">
    <property type="entry name" value="ADH_Fe_CS"/>
</dbReference>
<dbReference type="InterPro" id="IPR039697">
    <property type="entry name" value="Alcohol_dehydrogenase_Fe"/>
</dbReference>
<keyword evidence="7" id="KW-1185">Reference proteome</keyword>
<feature type="domain" description="Alcohol dehydrogenase iron-type/glycerol dehydrogenase GldA" evidence="4">
    <location>
        <begin position="12"/>
        <end position="180"/>
    </location>
</feature>
<keyword evidence="3" id="KW-0520">NAD</keyword>
<evidence type="ECO:0000259" key="5">
    <source>
        <dbReference type="Pfam" id="PF25137"/>
    </source>
</evidence>
<sequence>MQLNRVFRYELPTAVEFGNGAIAGLPDYVRGLGGRRVLVVCDPGVVQAGVAERVCATLREAALPFVMFTDVEPDPDIDAIASGTMTAKAEGCDLVVGVGGGSSLDTAKAIGLMMKNPGDIRDYVGINKVPGPGAPVIAIPTTAGTGSEVTIWSVLRDKRQQVKLSVGSRFNCPALALCDPELTLTLPPHITAATGMDALTHAVESFVNTATQPISEALAMQAMRFIHESLRVAVVRGRDLRARHDMLLASLIAAMAFNPTRLGLAHALALPLGARFGIPHGLVNAILLPEVMAFNLVANLEKFRTVAWLLGERVEGLALRDAAERAVWAVRRLKEDIGIQQTLTDFGVAEEHLDAVAAEAMESGNVPVNPRQATQEDLKAICRAAMRREAR</sequence>
<evidence type="ECO:0000259" key="4">
    <source>
        <dbReference type="Pfam" id="PF00465"/>
    </source>
</evidence>
<accession>A0A917KCL1</accession>
<protein>
    <submittedName>
        <fullName evidence="6">Alcohol dehydrogenase</fullName>
    </submittedName>
</protein>
<evidence type="ECO:0000256" key="3">
    <source>
        <dbReference type="ARBA" id="ARBA00023027"/>
    </source>
</evidence>
<reference evidence="6" key="2">
    <citation type="submission" date="2020-09" db="EMBL/GenBank/DDBJ databases">
        <authorList>
            <person name="Sun Q."/>
            <person name="Ohkuma M."/>
        </authorList>
    </citation>
    <scope>NUCLEOTIDE SEQUENCE</scope>
    <source>
        <strain evidence="6">JCM 18487</strain>
    </source>
</reference>
<dbReference type="Pfam" id="PF00465">
    <property type="entry name" value="Fe-ADH"/>
    <property type="match status" value="1"/>
</dbReference>
<dbReference type="InterPro" id="IPR056798">
    <property type="entry name" value="ADH_Fe_C"/>
</dbReference>
<dbReference type="Pfam" id="PF25137">
    <property type="entry name" value="ADH_Fe_C"/>
    <property type="match status" value="1"/>
</dbReference>
<organism evidence="6 7">
    <name type="scientific">Alicyclobacillus cellulosilyticus</name>
    <dbReference type="NCBI Taxonomy" id="1003997"/>
    <lineage>
        <taxon>Bacteria</taxon>
        <taxon>Bacillati</taxon>
        <taxon>Bacillota</taxon>
        <taxon>Bacilli</taxon>
        <taxon>Bacillales</taxon>
        <taxon>Alicyclobacillaceae</taxon>
        <taxon>Alicyclobacillus</taxon>
    </lineage>
</organism>
<dbReference type="Gene3D" id="1.20.1090.10">
    <property type="entry name" value="Dehydroquinate synthase-like - alpha domain"/>
    <property type="match status" value="1"/>
</dbReference>
<dbReference type="AlphaFoldDB" id="A0A917KCL1"/>
<evidence type="ECO:0000313" key="7">
    <source>
        <dbReference type="Proteomes" id="UP000637695"/>
    </source>
</evidence>